<reference evidence="2 3" key="1">
    <citation type="submission" date="2018-01" db="EMBL/GenBank/DDBJ databases">
        <title>Comparison of the Chinese Bamboo Partridge and Red Junglefowl genome sequences highlights the importance of demography in genome evolution.</title>
        <authorList>
            <person name="Tiley G.P."/>
            <person name="Kimball R.T."/>
            <person name="Braun E.L."/>
            <person name="Burleigh J.G."/>
        </authorList>
    </citation>
    <scope>NUCLEOTIDE SEQUENCE [LARGE SCALE GENOMIC DNA]</scope>
    <source>
        <strain evidence="2">RTK389</strain>
        <tissue evidence="2">Blood</tissue>
    </source>
</reference>
<evidence type="ECO:0000313" key="2">
    <source>
        <dbReference type="EMBL" id="POI18863.1"/>
    </source>
</evidence>
<evidence type="ECO:0000259" key="1">
    <source>
        <dbReference type="PROSITE" id="PS50240"/>
    </source>
</evidence>
<dbReference type="InterPro" id="IPR009003">
    <property type="entry name" value="Peptidase_S1_PA"/>
</dbReference>
<dbReference type="InterPro" id="IPR050850">
    <property type="entry name" value="Peptidase_S1_Elastase_sf"/>
</dbReference>
<gene>
    <name evidence="2" type="ORF">CIB84_017393</name>
</gene>
<dbReference type="InterPro" id="IPR001254">
    <property type="entry name" value="Trypsin_dom"/>
</dbReference>
<keyword evidence="3" id="KW-1185">Reference proteome</keyword>
<dbReference type="Proteomes" id="UP000237246">
    <property type="component" value="Unassembled WGS sequence"/>
</dbReference>
<dbReference type="InterPro" id="IPR043504">
    <property type="entry name" value="Peptidase_S1_PA_chymotrypsin"/>
</dbReference>
<comment type="caution">
    <text evidence="2">The sequence shown here is derived from an EMBL/GenBank/DDBJ whole genome shotgun (WGS) entry which is preliminary data.</text>
</comment>
<feature type="non-terminal residue" evidence="2">
    <location>
        <position position="121"/>
    </location>
</feature>
<dbReference type="PANTHER" id="PTHR24257:SF22">
    <property type="entry name" value="CHYMOTRYPSIN-LIKE ELASTASE FAMILY MEMBER 3B"/>
    <property type="match status" value="1"/>
</dbReference>
<dbReference type="OrthoDB" id="10061449at2759"/>
<sequence>MAVGGVCGGSSGRRTGGPISWGQWARCLLGSSTLTYEVVLGEYDMSSAEGPEQRIPVAADDIFVHPKWNRFCAACGNDIALLKLRRNAVLNDYVQTGRLPPAGTVLPNGYPCYLSGWGRLI</sequence>
<dbReference type="AlphaFoldDB" id="A0A2P4S447"/>
<dbReference type="SUPFAM" id="SSF50494">
    <property type="entry name" value="Trypsin-like serine proteases"/>
    <property type="match status" value="1"/>
</dbReference>
<dbReference type="PROSITE" id="PS50240">
    <property type="entry name" value="TRYPSIN_DOM"/>
    <property type="match status" value="1"/>
</dbReference>
<dbReference type="EMBL" id="PPHD01114951">
    <property type="protein sequence ID" value="POI18863.1"/>
    <property type="molecule type" value="Genomic_DNA"/>
</dbReference>
<dbReference type="GO" id="GO:0006508">
    <property type="term" value="P:proteolysis"/>
    <property type="evidence" value="ECO:0007669"/>
    <property type="project" value="InterPro"/>
</dbReference>
<dbReference type="PANTHER" id="PTHR24257">
    <property type="entry name" value="CHYMOTRYPSIN-LIKE ELASTASE FAMILY MEMBER"/>
    <property type="match status" value="1"/>
</dbReference>
<organism evidence="2 3">
    <name type="scientific">Bambusicola thoracicus</name>
    <name type="common">Chinese bamboo-partridge</name>
    <name type="synonym">Perdix thoracica</name>
    <dbReference type="NCBI Taxonomy" id="9083"/>
    <lineage>
        <taxon>Eukaryota</taxon>
        <taxon>Metazoa</taxon>
        <taxon>Chordata</taxon>
        <taxon>Craniata</taxon>
        <taxon>Vertebrata</taxon>
        <taxon>Euteleostomi</taxon>
        <taxon>Archelosauria</taxon>
        <taxon>Archosauria</taxon>
        <taxon>Dinosauria</taxon>
        <taxon>Saurischia</taxon>
        <taxon>Theropoda</taxon>
        <taxon>Coelurosauria</taxon>
        <taxon>Aves</taxon>
        <taxon>Neognathae</taxon>
        <taxon>Galloanserae</taxon>
        <taxon>Galliformes</taxon>
        <taxon>Phasianidae</taxon>
        <taxon>Perdicinae</taxon>
        <taxon>Bambusicola</taxon>
    </lineage>
</organism>
<name>A0A2P4S447_BAMTH</name>
<dbReference type="Gene3D" id="2.40.10.10">
    <property type="entry name" value="Trypsin-like serine proteases"/>
    <property type="match status" value="2"/>
</dbReference>
<accession>A0A2P4S447</accession>
<proteinExistence type="predicted"/>
<dbReference type="GO" id="GO:0004252">
    <property type="term" value="F:serine-type endopeptidase activity"/>
    <property type="evidence" value="ECO:0007669"/>
    <property type="project" value="InterPro"/>
</dbReference>
<dbReference type="Pfam" id="PF00089">
    <property type="entry name" value="Trypsin"/>
    <property type="match status" value="1"/>
</dbReference>
<feature type="domain" description="Peptidase S1" evidence="1">
    <location>
        <begin position="1"/>
        <end position="121"/>
    </location>
</feature>
<evidence type="ECO:0000313" key="3">
    <source>
        <dbReference type="Proteomes" id="UP000237246"/>
    </source>
</evidence>
<dbReference type="GO" id="GO:0005615">
    <property type="term" value="C:extracellular space"/>
    <property type="evidence" value="ECO:0007669"/>
    <property type="project" value="TreeGrafter"/>
</dbReference>
<protein>
    <recommendedName>
        <fullName evidence="1">Peptidase S1 domain-containing protein</fullName>
    </recommendedName>
</protein>